<protein>
    <recommendedName>
        <fullName evidence="1">Dienelactone hydrolase domain-containing protein</fullName>
    </recommendedName>
</protein>
<dbReference type="RefSeq" id="XP_016250178.1">
    <property type="nucleotide sequence ID" value="XM_016392659.1"/>
</dbReference>
<dbReference type="InterPro" id="IPR002925">
    <property type="entry name" value="Dienelactn_hydro"/>
</dbReference>
<dbReference type="Proteomes" id="UP000054466">
    <property type="component" value="Unassembled WGS sequence"/>
</dbReference>
<name>A0A0D2AXF5_9EURO</name>
<dbReference type="Gene3D" id="3.40.50.1820">
    <property type="entry name" value="alpha/beta hydrolase"/>
    <property type="match status" value="1"/>
</dbReference>
<dbReference type="AlphaFoldDB" id="A0A0D2AXF5"/>
<evidence type="ECO:0000259" key="1">
    <source>
        <dbReference type="Pfam" id="PF01738"/>
    </source>
</evidence>
<dbReference type="HOGENOM" id="CLU_054590_2_1_1"/>
<dbReference type="OrthoDB" id="17560at2759"/>
<dbReference type="InterPro" id="IPR029058">
    <property type="entry name" value="AB_hydrolase_fold"/>
</dbReference>
<dbReference type="Pfam" id="PF01738">
    <property type="entry name" value="DLH"/>
    <property type="match status" value="1"/>
</dbReference>
<evidence type="ECO:0000313" key="3">
    <source>
        <dbReference type="Proteomes" id="UP000054466"/>
    </source>
</evidence>
<dbReference type="GO" id="GO:0016787">
    <property type="term" value="F:hydrolase activity"/>
    <property type="evidence" value="ECO:0007669"/>
    <property type="project" value="InterPro"/>
</dbReference>
<sequence>MASNPPGSCCYKGVKHEGTPTGEFSQLGDFEIYTKYPESKSTEIGILVITDVIGHRFNNAQLIADQLAANGYFVMMPDLFDKDPIPLNRPGDFDIMKWLKGEYHPKKTAHLPPTVDPIIDACIVEMRTKYGCKKIGAVGYCFGAKYVVRHLRPDSGKFDAGYCAHPSFVEADELRDMKGPLAIAAAETDHIFPPEKRHESEVILKETGLPYQINLYSGVEHGFAVRGDLNNRVHVYAKENAFVFAIQWFEEHLKGGK</sequence>
<dbReference type="PANTHER" id="PTHR17630">
    <property type="entry name" value="DIENELACTONE HYDROLASE"/>
    <property type="match status" value="1"/>
</dbReference>
<dbReference type="VEuPathDB" id="FungiDB:PV07_05746"/>
<keyword evidence="3" id="KW-1185">Reference proteome</keyword>
<evidence type="ECO:0000313" key="2">
    <source>
        <dbReference type="EMBL" id="KIW29962.1"/>
    </source>
</evidence>
<dbReference type="EMBL" id="KN847042">
    <property type="protein sequence ID" value="KIW29962.1"/>
    <property type="molecule type" value="Genomic_DNA"/>
</dbReference>
<gene>
    <name evidence="2" type="ORF">PV07_05746</name>
</gene>
<reference evidence="2 3" key="1">
    <citation type="submission" date="2015-01" db="EMBL/GenBank/DDBJ databases">
        <title>The Genome Sequence of Cladophialophora immunda CBS83496.</title>
        <authorList>
            <consortium name="The Broad Institute Genomics Platform"/>
            <person name="Cuomo C."/>
            <person name="de Hoog S."/>
            <person name="Gorbushina A."/>
            <person name="Stielow B."/>
            <person name="Teixiera M."/>
            <person name="Abouelleil A."/>
            <person name="Chapman S.B."/>
            <person name="Priest M."/>
            <person name="Young S.K."/>
            <person name="Wortman J."/>
            <person name="Nusbaum C."/>
            <person name="Birren B."/>
        </authorList>
    </citation>
    <scope>NUCLEOTIDE SEQUENCE [LARGE SCALE GENOMIC DNA]</scope>
    <source>
        <strain evidence="2 3">CBS 83496</strain>
    </source>
</reference>
<proteinExistence type="predicted"/>
<dbReference type="PANTHER" id="PTHR17630:SF44">
    <property type="entry name" value="PROTEIN AIM2"/>
    <property type="match status" value="1"/>
</dbReference>
<dbReference type="STRING" id="569365.A0A0D2AXF5"/>
<dbReference type="GeneID" id="27344940"/>
<accession>A0A0D2AXF5</accession>
<dbReference type="SUPFAM" id="SSF53474">
    <property type="entry name" value="alpha/beta-Hydrolases"/>
    <property type="match status" value="1"/>
</dbReference>
<feature type="domain" description="Dienelactone hydrolase" evidence="1">
    <location>
        <begin position="33"/>
        <end position="252"/>
    </location>
</feature>
<organism evidence="2 3">
    <name type="scientific">Cladophialophora immunda</name>
    <dbReference type="NCBI Taxonomy" id="569365"/>
    <lineage>
        <taxon>Eukaryota</taxon>
        <taxon>Fungi</taxon>
        <taxon>Dikarya</taxon>
        <taxon>Ascomycota</taxon>
        <taxon>Pezizomycotina</taxon>
        <taxon>Eurotiomycetes</taxon>
        <taxon>Chaetothyriomycetidae</taxon>
        <taxon>Chaetothyriales</taxon>
        <taxon>Herpotrichiellaceae</taxon>
        <taxon>Cladophialophora</taxon>
    </lineage>
</organism>